<dbReference type="CDD" id="cd05013">
    <property type="entry name" value="SIS_RpiR"/>
    <property type="match status" value="1"/>
</dbReference>
<dbReference type="InterPro" id="IPR036388">
    <property type="entry name" value="WH-like_DNA-bd_sf"/>
</dbReference>
<keyword evidence="3" id="KW-0324">Glycolysis</keyword>
<dbReference type="InterPro" id="IPR009057">
    <property type="entry name" value="Homeodomain-like_sf"/>
</dbReference>
<evidence type="ECO:0000259" key="6">
    <source>
        <dbReference type="PROSITE" id="PS51464"/>
    </source>
</evidence>
<reference evidence="7 8" key="1">
    <citation type="journal article" date="2019" name="Int. J. Syst. Evol. Microbiol.">
        <title>The Global Catalogue of Microorganisms (GCM) 10K type strain sequencing project: providing services to taxonomists for standard genome sequencing and annotation.</title>
        <authorList>
            <consortium name="The Broad Institute Genomics Platform"/>
            <consortium name="The Broad Institute Genome Sequencing Center for Infectious Disease"/>
            <person name="Wu L."/>
            <person name="Ma J."/>
        </authorList>
    </citation>
    <scope>NUCLEOTIDE SEQUENCE [LARGE SCALE GENOMIC DNA]</scope>
    <source>
        <strain evidence="7 8">JCM 15503</strain>
    </source>
</reference>
<evidence type="ECO:0000256" key="2">
    <source>
        <dbReference type="ARBA" id="ARBA00023125"/>
    </source>
</evidence>
<gene>
    <name evidence="7" type="ORF">GCM10009107_36830</name>
</gene>
<dbReference type="RefSeq" id="WP_141289024.1">
    <property type="nucleotide sequence ID" value="NZ_BAAAEW010000023.1"/>
</dbReference>
<evidence type="ECO:0000313" key="7">
    <source>
        <dbReference type="EMBL" id="GAA0757319.1"/>
    </source>
</evidence>
<proteinExistence type="predicted"/>
<dbReference type="PANTHER" id="PTHR30514">
    <property type="entry name" value="GLUCOKINASE"/>
    <property type="match status" value="1"/>
</dbReference>
<dbReference type="Gene3D" id="1.10.10.10">
    <property type="entry name" value="Winged helix-like DNA-binding domain superfamily/Winged helix DNA-binding domain"/>
    <property type="match status" value="1"/>
</dbReference>
<dbReference type="SUPFAM" id="SSF46689">
    <property type="entry name" value="Homeodomain-like"/>
    <property type="match status" value="1"/>
</dbReference>
<dbReference type="InterPro" id="IPR047640">
    <property type="entry name" value="RpiR-like"/>
</dbReference>
<evidence type="ECO:0000313" key="8">
    <source>
        <dbReference type="Proteomes" id="UP001500279"/>
    </source>
</evidence>
<organism evidence="7 8">
    <name type="scientific">Ideonella azotifigens</name>
    <dbReference type="NCBI Taxonomy" id="513160"/>
    <lineage>
        <taxon>Bacteria</taxon>
        <taxon>Pseudomonadati</taxon>
        <taxon>Pseudomonadota</taxon>
        <taxon>Betaproteobacteria</taxon>
        <taxon>Burkholderiales</taxon>
        <taxon>Sphaerotilaceae</taxon>
        <taxon>Ideonella</taxon>
    </lineage>
</organism>
<keyword evidence="2" id="KW-0238">DNA-binding</keyword>
<dbReference type="SUPFAM" id="SSF53697">
    <property type="entry name" value="SIS domain"/>
    <property type="match status" value="1"/>
</dbReference>
<dbReference type="PROSITE" id="PS51464">
    <property type="entry name" value="SIS"/>
    <property type="match status" value="1"/>
</dbReference>
<name>A0ABN1K7I6_9BURK</name>
<comment type="caution">
    <text evidence="7">The sequence shown here is derived from an EMBL/GenBank/DDBJ whole genome shotgun (WGS) entry which is preliminary data.</text>
</comment>
<dbReference type="EMBL" id="BAAAEW010000023">
    <property type="protein sequence ID" value="GAA0757319.1"/>
    <property type="molecule type" value="Genomic_DNA"/>
</dbReference>
<keyword evidence="4" id="KW-0804">Transcription</keyword>
<evidence type="ECO:0000256" key="4">
    <source>
        <dbReference type="ARBA" id="ARBA00023163"/>
    </source>
</evidence>
<evidence type="ECO:0000256" key="3">
    <source>
        <dbReference type="ARBA" id="ARBA00023152"/>
    </source>
</evidence>
<evidence type="ECO:0000259" key="5">
    <source>
        <dbReference type="PROSITE" id="PS51071"/>
    </source>
</evidence>
<dbReference type="PANTHER" id="PTHR30514:SF20">
    <property type="entry name" value="TRANSCRIPTIONAL REGULATOR"/>
    <property type="match status" value="1"/>
</dbReference>
<protein>
    <submittedName>
        <fullName evidence="7">MurR/RpiR family transcriptional regulator</fullName>
    </submittedName>
</protein>
<dbReference type="Pfam" id="PF01418">
    <property type="entry name" value="HTH_6"/>
    <property type="match status" value="1"/>
</dbReference>
<dbReference type="Pfam" id="PF01380">
    <property type="entry name" value="SIS"/>
    <property type="match status" value="1"/>
</dbReference>
<keyword evidence="8" id="KW-1185">Reference proteome</keyword>
<evidence type="ECO:0000256" key="1">
    <source>
        <dbReference type="ARBA" id="ARBA00023015"/>
    </source>
</evidence>
<sequence>MSAPPVAPAASPAPAERAQAESPVHALLQRIAAEYPSLSKQLKQIAQHVEQHSDHLGLEKIQDVAARCGVQPSAVVRFAKHFGFSGYSELQKLFRDGIAAQIAPTRNYQARIREVIAQGQGRLSSADIAYEFIAGAIAGMNELQRDLHGSTLGDAVELLAQAPAIWVVGARRSFPVATYLAYALQHTDKPVQLVTGMGAMHEGQLRSLRRDDVMIAISFAPYAQETTQAAEAAAAQGARLIAITDSRMGPLAALALTTLVVNESSTFGFRGLTNVMALAQSLFIALAYRLELDYHPAAGA</sequence>
<dbReference type="InterPro" id="IPR046348">
    <property type="entry name" value="SIS_dom_sf"/>
</dbReference>
<feature type="domain" description="HTH rpiR-type" evidence="5">
    <location>
        <begin position="25"/>
        <end position="101"/>
    </location>
</feature>
<dbReference type="PROSITE" id="PS51071">
    <property type="entry name" value="HTH_RPIR"/>
    <property type="match status" value="1"/>
</dbReference>
<dbReference type="InterPro" id="IPR000281">
    <property type="entry name" value="HTH_RpiR"/>
</dbReference>
<dbReference type="Proteomes" id="UP001500279">
    <property type="component" value="Unassembled WGS sequence"/>
</dbReference>
<dbReference type="Gene3D" id="3.40.50.10490">
    <property type="entry name" value="Glucose-6-phosphate isomerase like protein, domain 1"/>
    <property type="match status" value="1"/>
</dbReference>
<accession>A0ABN1K7I6</accession>
<keyword evidence="1" id="KW-0805">Transcription regulation</keyword>
<dbReference type="InterPro" id="IPR001347">
    <property type="entry name" value="SIS_dom"/>
</dbReference>
<dbReference type="InterPro" id="IPR035472">
    <property type="entry name" value="RpiR-like_SIS"/>
</dbReference>
<feature type="domain" description="SIS" evidence="6">
    <location>
        <begin position="155"/>
        <end position="292"/>
    </location>
</feature>